<feature type="compositionally biased region" description="Pro residues" evidence="1">
    <location>
        <begin position="1"/>
        <end position="12"/>
    </location>
</feature>
<sequence length="163" mass="17762">MPPLPPFSPPPISARSVRGCARRGGQRPGRSSDAPNSRYACALPDLLPRLRSHRGAAAPIAGVVLAGARGMVDSTPLIILTPADTRYTAPSPRVALYRPCFSCSPAAPIATVGLARARDMMGDAYSVLFMLLAYHFVHSLHLFFVHLAHTCFWFFRLRNMYLG</sequence>
<feature type="transmembrane region" description="Helical" evidence="2">
    <location>
        <begin position="127"/>
        <end position="155"/>
    </location>
</feature>
<dbReference type="EMBL" id="JARKIE010000030">
    <property type="protein sequence ID" value="KAJ7697361.1"/>
    <property type="molecule type" value="Genomic_DNA"/>
</dbReference>
<evidence type="ECO:0000256" key="1">
    <source>
        <dbReference type="SAM" id="MobiDB-lite"/>
    </source>
</evidence>
<proteinExistence type="predicted"/>
<organism evidence="3 4">
    <name type="scientific">Mycena rosella</name>
    <name type="common">Pink bonnet</name>
    <name type="synonym">Agaricus rosellus</name>
    <dbReference type="NCBI Taxonomy" id="1033263"/>
    <lineage>
        <taxon>Eukaryota</taxon>
        <taxon>Fungi</taxon>
        <taxon>Dikarya</taxon>
        <taxon>Basidiomycota</taxon>
        <taxon>Agaricomycotina</taxon>
        <taxon>Agaricomycetes</taxon>
        <taxon>Agaricomycetidae</taxon>
        <taxon>Agaricales</taxon>
        <taxon>Marasmiineae</taxon>
        <taxon>Mycenaceae</taxon>
        <taxon>Mycena</taxon>
    </lineage>
</organism>
<comment type="caution">
    <text evidence="3">The sequence shown here is derived from an EMBL/GenBank/DDBJ whole genome shotgun (WGS) entry which is preliminary data.</text>
</comment>
<reference evidence="3" key="1">
    <citation type="submission" date="2023-03" db="EMBL/GenBank/DDBJ databases">
        <title>Massive genome expansion in bonnet fungi (Mycena s.s.) driven by repeated elements and novel gene families across ecological guilds.</title>
        <authorList>
            <consortium name="Lawrence Berkeley National Laboratory"/>
            <person name="Harder C.B."/>
            <person name="Miyauchi S."/>
            <person name="Viragh M."/>
            <person name="Kuo A."/>
            <person name="Thoen E."/>
            <person name="Andreopoulos B."/>
            <person name="Lu D."/>
            <person name="Skrede I."/>
            <person name="Drula E."/>
            <person name="Henrissat B."/>
            <person name="Morin E."/>
            <person name="Kohler A."/>
            <person name="Barry K."/>
            <person name="LaButti K."/>
            <person name="Morin E."/>
            <person name="Salamov A."/>
            <person name="Lipzen A."/>
            <person name="Mereny Z."/>
            <person name="Hegedus B."/>
            <person name="Baldrian P."/>
            <person name="Stursova M."/>
            <person name="Weitz H."/>
            <person name="Taylor A."/>
            <person name="Grigoriev I.V."/>
            <person name="Nagy L.G."/>
            <person name="Martin F."/>
            <person name="Kauserud H."/>
        </authorList>
    </citation>
    <scope>NUCLEOTIDE SEQUENCE</scope>
    <source>
        <strain evidence="3">CBHHK067</strain>
    </source>
</reference>
<keyword evidence="2" id="KW-1133">Transmembrane helix</keyword>
<gene>
    <name evidence="3" type="ORF">B0H17DRAFT_1052000</name>
</gene>
<keyword evidence="2" id="KW-0812">Transmembrane</keyword>
<evidence type="ECO:0000313" key="4">
    <source>
        <dbReference type="Proteomes" id="UP001221757"/>
    </source>
</evidence>
<dbReference type="Proteomes" id="UP001221757">
    <property type="component" value="Unassembled WGS sequence"/>
</dbReference>
<dbReference type="AlphaFoldDB" id="A0AAD7GP99"/>
<feature type="region of interest" description="Disordered" evidence="1">
    <location>
        <begin position="1"/>
        <end position="36"/>
    </location>
</feature>
<accession>A0AAD7GP99</accession>
<keyword evidence="2" id="KW-0472">Membrane</keyword>
<evidence type="ECO:0000313" key="3">
    <source>
        <dbReference type="EMBL" id="KAJ7697361.1"/>
    </source>
</evidence>
<protein>
    <submittedName>
        <fullName evidence="3">Uncharacterized protein</fullName>
    </submittedName>
</protein>
<evidence type="ECO:0000256" key="2">
    <source>
        <dbReference type="SAM" id="Phobius"/>
    </source>
</evidence>
<name>A0AAD7GP99_MYCRO</name>
<keyword evidence="4" id="KW-1185">Reference proteome</keyword>